<evidence type="ECO:0000313" key="2">
    <source>
        <dbReference type="EMBL" id="QDC45203.1"/>
    </source>
</evidence>
<organism evidence="2 3">
    <name type="scientific">Methylophilus medardicus</name>
    <dbReference type="NCBI Taxonomy" id="2588534"/>
    <lineage>
        <taxon>Bacteria</taxon>
        <taxon>Pseudomonadati</taxon>
        <taxon>Pseudomonadota</taxon>
        <taxon>Betaproteobacteria</taxon>
        <taxon>Nitrosomonadales</taxon>
        <taxon>Methylophilaceae</taxon>
        <taxon>Methylophilus</taxon>
    </lineage>
</organism>
<protein>
    <submittedName>
        <fullName evidence="2">Flagellar protein FlaG</fullName>
    </submittedName>
</protein>
<reference evidence="3" key="1">
    <citation type="journal article" date="2019" name="ISME J.">
        <title>Evolution in action: habitat transition from sediment to the pelagial leads to genome streamlining in Methylophilaceae.</title>
        <authorList>
            <person name="Salcher M."/>
            <person name="Schaefle D."/>
            <person name="Kaspar M."/>
            <person name="Neuenschwander S.M."/>
            <person name="Ghai R."/>
        </authorList>
    </citation>
    <scope>NUCLEOTIDE SEQUENCE [LARGE SCALE GENOMIC DNA]</scope>
    <source>
        <strain evidence="3">MMS-M-51</strain>
    </source>
</reference>
<feature type="region of interest" description="Disordered" evidence="1">
    <location>
        <begin position="1"/>
        <end position="20"/>
    </location>
</feature>
<keyword evidence="3" id="KW-1185">Reference proteome</keyword>
<dbReference type="AlphaFoldDB" id="A0A5B8CVC0"/>
<dbReference type="RefSeq" id="WP_140004527.1">
    <property type="nucleotide sequence ID" value="NZ_CP040946.1"/>
</dbReference>
<dbReference type="InterPro" id="IPR005186">
    <property type="entry name" value="FlaG"/>
</dbReference>
<dbReference type="Gene3D" id="3.30.160.170">
    <property type="entry name" value="FlaG-like"/>
    <property type="match status" value="1"/>
</dbReference>
<dbReference type="EMBL" id="CP040946">
    <property type="protein sequence ID" value="QDC45203.1"/>
    <property type="molecule type" value="Genomic_DNA"/>
</dbReference>
<keyword evidence="2" id="KW-0282">Flagellum</keyword>
<keyword evidence="2" id="KW-0969">Cilium</keyword>
<gene>
    <name evidence="2" type="ORF">FIU01_12185</name>
</gene>
<dbReference type="Pfam" id="PF03646">
    <property type="entry name" value="FlaG"/>
    <property type="match status" value="1"/>
</dbReference>
<dbReference type="Proteomes" id="UP000311008">
    <property type="component" value="Chromosome"/>
</dbReference>
<keyword evidence="2" id="KW-0966">Cell projection</keyword>
<proteinExistence type="predicted"/>
<dbReference type="KEGG" id="mmec:FIU01_12185"/>
<name>A0A5B8CVC0_9PROT</name>
<evidence type="ECO:0000313" key="3">
    <source>
        <dbReference type="Proteomes" id="UP000311008"/>
    </source>
</evidence>
<accession>A0A5B8CVC0</accession>
<dbReference type="InterPro" id="IPR035924">
    <property type="entry name" value="FlaG-like_sf"/>
</dbReference>
<evidence type="ECO:0000256" key="1">
    <source>
        <dbReference type="SAM" id="MobiDB-lite"/>
    </source>
</evidence>
<sequence length="114" mass="12663">MSLPDPKRPQVAPESDAKWISDEDEEISGDALIDLPDSPKIDLMQLGVAVEALNDYVSPVLQNTHFAIAESDGCVVVMAINVETQTVMRYIPLEEVIAIGRSLERLRKLAFREK</sequence>
<dbReference type="SUPFAM" id="SSF160214">
    <property type="entry name" value="FlaG-like"/>
    <property type="match status" value="1"/>
</dbReference>